<name>A0A6G1ZGU9_9BACT</name>
<feature type="domain" description="O-antigen ligase-related" evidence="6">
    <location>
        <begin position="177"/>
        <end position="317"/>
    </location>
</feature>
<feature type="transmembrane region" description="Helical" evidence="5">
    <location>
        <begin position="358"/>
        <end position="379"/>
    </location>
</feature>
<sequence length="380" mass="43290">MMIRLIVSIITIIVFSRNIFIEIEFPVYLYYSYFLFVFIISILKGGIKIDRTMLYFIFWAIVSLVLNNVSPMFKAEERLLSFVVVVSSISPFLNSSFLYSYKFRLINLMNLVIVYVVVISFIGYLLSISSFTGRSGFNGLVNHSLLLGYMSGVSTIICFVNYLFSKQKIDKIKYLFLILISLLVCLISASRTAFVSIIISLFLMIYVHYKNKVMSIFKDLYVFIIIIFISTPLWIKFSQNILEKHIARSEGGSALSGRDIMWLDRLADFQESPFYGVGFASMSNMFYSKFSDDGVVEPGSSWLFVLSTMGIVGLVLFSIMIFKPIWYVLHTSSNGALNLFVLGILSYCALHMGTEGYVLSSGAFCFVYLWLCIGISKYVK</sequence>
<evidence type="ECO:0000256" key="4">
    <source>
        <dbReference type="ARBA" id="ARBA00023136"/>
    </source>
</evidence>
<evidence type="ECO:0000256" key="3">
    <source>
        <dbReference type="ARBA" id="ARBA00022989"/>
    </source>
</evidence>
<dbReference type="PANTHER" id="PTHR37422">
    <property type="entry name" value="TEICHURONIC ACID BIOSYNTHESIS PROTEIN TUAE"/>
    <property type="match status" value="1"/>
</dbReference>
<evidence type="ECO:0000259" key="6">
    <source>
        <dbReference type="Pfam" id="PF04932"/>
    </source>
</evidence>
<comment type="subcellular location">
    <subcellularLocation>
        <location evidence="1">Membrane</location>
        <topology evidence="1">Multi-pass membrane protein</topology>
    </subcellularLocation>
</comment>
<feature type="transmembrane region" description="Helical" evidence="5">
    <location>
        <begin position="54"/>
        <end position="73"/>
    </location>
</feature>
<feature type="transmembrane region" description="Helical" evidence="5">
    <location>
        <begin position="108"/>
        <end position="126"/>
    </location>
</feature>
<proteinExistence type="predicted"/>
<dbReference type="GO" id="GO:0016020">
    <property type="term" value="C:membrane"/>
    <property type="evidence" value="ECO:0007669"/>
    <property type="project" value="UniProtKB-SubCell"/>
</dbReference>
<feature type="transmembrane region" description="Helical" evidence="5">
    <location>
        <begin position="176"/>
        <end position="209"/>
    </location>
</feature>
<keyword evidence="3 5" id="KW-1133">Transmembrane helix</keyword>
<feature type="transmembrane region" description="Helical" evidence="5">
    <location>
        <begin position="334"/>
        <end position="352"/>
    </location>
</feature>
<gene>
    <name evidence="7" type="ORF">GKE01_16405</name>
</gene>
<keyword evidence="2 5" id="KW-0812">Transmembrane</keyword>
<dbReference type="PANTHER" id="PTHR37422:SF17">
    <property type="entry name" value="O-ANTIGEN LIGASE"/>
    <property type="match status" value="1"/>
</dbReference>
<evidence type="ECO:0000256" key="2">
    <source>
        <dbReference type="ARBA" id="ARBA00022692"/>
    </source>
</evidence>
<keyword evidence="4 5" id="KW-0472">Membrane</keyword>
<evidence type="ECO:0000313" key="7">
    <source>
        <dbReference type="EMBL" id="MRY13042.1"/>
    </source>
</evidence>
<evidence type="ECO:0000256" key="1">
    <source>
        <dbReference type="ARBA" id="ARBA00004141"/>
    </source>
</evidence>
<feature type="transmembrane region" description="Helical" evidence="5">
    <location>
        <begin position="302"/>
        <end position="322"/>
    </location>
</feature>
<comment type="caution">
    <text evidence="7">The sequence shown here is derived from an EMBL/GenBank/DDBJ whole genome shotgun (WGS) entry which is preliminary data.</text>
</comment>
<dbReference type="RefSeq" id="WP_010802843.1">
    <property type="nucleotide sequence ID" value="NZ_CAJSYT010000006.1"/>
</dbReference>
<organism evidence="7">
    <name type="scientific">Parabacteroides goldsteinii</name>
    <dbReference type="NCBI Taxonomy" id="328812"/>
    <lineage>
        <taxon>Bacteria</taxon>
        <taxon>Pseudomonadati</taxon>
        <taxon>Bacteroidota</taxon>
        <taxon>Bacteroidia</taxon>
        <taxon>Bacteroidales</taxon>
        <taxon>Tannerellaceae</taxon>
        <taxon>Parabacteroides</taxon>
    </lineage>
</organism>
<reference evidence="7" key="1">
    <citation type="journal article" date="2019" name="Nat. Med.">
        <title>A library of human gut bacterial isolates paired with longitudinal multiomics data enables mechanistic microbiome research.</title>
        <authorList>
            <person name="Poyet M."/>
            <person name="Groussin M."/>
            <person name="Gibbons S.M."/>
            <person name="Avila-Pacheco J."/>
            <person name="Jiang X."/>
            <person name="Kearney S.M."/>
            <person name="Perrotta A.R."/>
            <person name="Berdy B."/>
            <person name="Zhao S."/>
            <person name="Lieberman T.D."/>
            <person name="Swanson P.K."/>
            <person name="Smith M."/>
            <person name="Roesemann S."/>
            <person name="Alexander J.E."/>
            <person name="Rich S.A."/>
            <person name="Livny J."/>
            <person name="Vlamakis H."/>
            <person name="Clish C."/>
            <person name="Bullock K."/>
            <person name="Deik A."/>
            <person name="Scott J."/>
            <person name="Pierce K.A."/>
            <person name="Xavier R.J."/>
            <person name="Alm E.J."/>
        </authorList>
    </citation>
    <scope>NUCLEOTIDE SEQUENCE</scope>
    <source>
        <strain evidence="7">BIOML-A4</strain>
    </source>
</reference>
<feature type="transmembrane region" description="Helical" evidence="5">
    <location>
        <begin position="30"/>
        <end position="47"/>
    </location>
</feature>
<feature type="transmembrane region" description="Helical" evidence="5">
    <location>
        <begin position="146"/>
        <end position="164"/>
    </location>
</feature>
<dbReference type="AlphaFoldDB" id="A0A6G1ZGU9"/>
<evidence type="ECO:0000256" key="5">
    <source>
        <dbReference type="SAM" id="Phobius"/>
    </source>
</evidence>
<feature type="transmembrane region" description="Helical" evidence="5">
    <location>
        <begin position="79"/>
        <end position="101"/>
    </location>
</feature>
<dbReference type="InterPro" id="IPR007016">
    <property type="entry name" value="O-antigen_ligase-rel_domated"/>
</dbReference>
<accession>A0A6G1ZGU9</accession>
<dbReference type="InterPro" id="IPR051533">
    <property type="entry name" value="WaaL-like"/>
</dbReference>
<dbReference type="Pfam" id="PF04932">
    <property type="entry name" value="Wzy_C"/>
    <property type="match status" value="1"/>
</dbReference>
<feature type="transmembrane region" description="Helical" evidence="5">
    <location>
        <begin position="215"/>
        <end position="235"/>
    </location>
</feature>
<dbReference type="EMBL" id="WKLP01000025">
    <property type="protein sequence ID" value="MRY13042.1"/>
    <property type="molecule type" value="Genomic_DNA"/>
</dbReference>
<protein>
    <recommendedName>
        <fullName evidence="6">O-antigen ligase-related domain-containing protein</fullName>
    </recommendedName>
</protein>